<protein>
    <submittedName>
        <fullName evidence="2">Uncharacterized protein</fullName>
    </submittedName>
</protein>
<keyword evidence="1" id="KW-0812">Transmembrane</keyword>
<sequence length="138" mass="15867">MNVWVRQGILYLAFLLLGIWLLFEGSMFELRLQEEGKEIYDLRTLLAFQGLFPVALGMLFAVPDLVLDFWREGRWRIQWMRLIFFGLPLLYALFVNLQFLSGGNLLPVPPFFPGGSYVALYGAGFGFLLISSIRKQPV</sequence>
<evidence type="ECO:0000313" key="3">
    <source>
        <dbReference type="Proteomes" id="UP000434639"/>
    </source>
</evidence>
<evidence type="ECO:0000313" key="2">
    <source>
        <dbReference type="EMBL" id="MTH52291.1"/>
    </source>
</evidence>
<feature type="transmembrane region" description="Helical" evidence="1">
    <location>
        <begin position="79"/>
        <end position="99"/>
    </location>
</feature>
<accession>A0A7X2V3Q7</accession>
<feature type="transmembrane region" description="Helical" evidence="1">
    <location>
        <begin position="48"/>
        <end position="67"/>
    </location>
</feature>
<name>A0A7X2V3Q7_9BACI</name>
<keyword evidence="1" id="KW-1133">Transmembrane helix</keyword>
<proteinExistence type="predicted"/>
<evidence type="ECO:0000256" key="1">
    <source>
        <dbReference type="SAM" id="Phobius"/>
    </source>
</evidence>
<comment type="caution">
    <text evidence="2">The sequence shown here is derived from an EMBL/GenBank/DDBJ whole genome shotgun (WGS) entry which is preliminary data.</text>
</comment>
<dbReference type="AlphaFoldDB" id="A0A7X2V3Q7"/>
<dbReference type="EMBL" id="WMIB01000001">
    <property type="protein sequence ID" value="MTH52291.1"/>
    <property type="molecule type" value="Genomic_DNA"/>
</dbReference>
<reference evidence="2 3" key="1">
    <citation type="journal article" date="2017" name="Int. J. Syst. Evol. Microbiol.">
        <title>Bacillus mangrovi sp. nov., isolated from a sediment sample from a mangrove forest.</title>
        <authorList>
            <person name="Gupta V."/>
            <person name="Singh P.K."/>
            <person name="Korpole S."/>
            <person name="Tanuku N.R.S."/>
            <person name="Pinnaka A.K."/>
        </authorList>
    </citation>
    <scope>NUCLEOTIDE SEQUENCE [LARGE SCALE GENOMIC DNA]</scope>
    <source>
        <strain evidence="2 3">KCTC 33872</strain>
    </source>
</reference>
<keyword evidence="1" id="KW-0472">Membrane</keyword>
<feature type="transmembrane region" description="Helical" evidence="1">
    <location>
        <begin position="111"/>
        <end position="130"/>
    </location>
</feature>
<dbReference type="OrthoDB" id="2864457at2"/>
<gene>
    <name evidence="2" type="ORF">GKZ89_02650</name>
</gene>
<keyword evidence="3" id="KW-1185">Reference proteome</keyword>
<dbReference type="Proteomes" id="UP000434639">
    <property type="component" value="Unassembled WGS sequence"/>
</dbReference>
<organism evidence="2 3">
    <name type="scientific">Metabacillus mangrovi</name>
    <dbReference type="NCBI Taxonomy" id="1491830"/>
    <lineage>
        <taxon>Bacteria</taxon>
        <taxon>Bacillati</taxon>
        <taxon>Bacillota</taxon>
        <taxon>Bacilli</taxon>
        <taxon>Bacillales</taxon>
        <taxon>Bacillaceae</taxon>
        <taxon>Metabacillus</taxon>
    </lineage>
</organism>
<feature type="transmembrane region" description="Helical" evidence="1">
    <location>
        <begin position="9"/>
        <end position="28"/>
    </location>
</feature>
<dbReference type="RefSeq" id="WP_155110807.1">
    <property type="nucleotide sequence ID" value="NZ_WMIB01000001.1"/>
</dbReference>